<dbReference type="SMART" id="SM00909">
    <property type="entry name" value="Germane"/>
    <property type="match status" value="1"/>
</dbReference>
<gene>
    <name evidence="3" type="primary">lpqB</name>
    <name evidence="3" type="ORF">Cch01nite_08660</name>
</gene>
<evidence type="ECO:0000313" key="4">
    <source>
        <dbReference type="Proteomes" id="UP000632740"/>
    </source>
</evidence>
<dbReference type="Pfam" id="PF10646">
    <property type="entry name" value="Germane"/>
    <property type="match status" value="1"/>
</dbReference>
<dbReference type="Proteomes" id="UP000632740">
    <property type="component" value="Unassembled WGS sequence"/>
</dbReference>
<sequence>MTTVRGRARALLVGALTVLALAGCVAIPTSGPVQEGHSEVVEPAGIVALAEGPRPGAKPVELVESFLINAPLDFREQFAVGRLYLAGEASDSWNPLAGVVVAGSPAITAIGDSTVQVDVPVVARVDADGRYSESAAGARESMTFQLVQDDEGQWRISSAPPGLIVSELDFASLFRATSLYFLSPDSQYLVPEVRWLPAWNLATSAVRALLAGPSPWLRDAVRTAVPEGVQLKPQSVTVDDSGVATVGLDAARASAVLDADRPLLLAQIEATLRQVPEVGKVQLQVGGVPLDADEGAATLQRAAPPGGAVEMLQAGRLVQLGTNDVVPVQGVAPLTDLDPRSPARNDDGSVRVLLSGSGALVTMPTGETPAETLLTGANLAAPSVDRFGWAWTGDAAGELLAGKAGEQAVRLSPEWAEGRALTAVRVSRDGARVAVVSHGADGVAVEVVAVNRDASGIPQRVGAPVRVGVPLVDASAVVWLDESTLGVLGSSAGTTALHLVPVAGPTEALPEVVGDLVDVAGGKVPYVSTADGELWRLVGQSSWVRVPGVEGVSDPSYPG</sequence>
<feature type="chain" id="PRO_5038524882" evidence="1">
    <location>
        <begin position="23"/>
        <end position="559"/>
    </location>
</feature>
<dbReference type="InterPro" id="IPR018910">
    <property type="entry name" value="LpqB_C"/>
</dbReference>
<dbReference type="EMBL" id="BONK01000002">
    <property type="protein sequence ID" value="GIG20142.1"/>
    <property type="molecule type" value="Genomic_DNA"/>
</dbReference>
<dbReference type="Pfam" id="PF10647">
    <property type="entry name" value="Gmad1"/>
    <property type="match status" value="1"/>
</dbReference>
<keyword evidence="1" id="KW-0732">Signal</keyword>
<evidence type="ECO:0000259" key="2">
    <source>
        <dbReference type="SMART" id="SM00909"/>
    </source>
</evidence>
<organism evidence="3 4">
    <name type="scientific">Cellulomonas chitinilytica</name>
    <dbReference type="NCBI Taxonomy" id="398759"/>
    <lineage>
        <taxon>Bacteria</taxon>
        <taxon>Bacillati</taxon>
        <taxon>Actinomycetota</taxon>
        <taxon>Actinomycetes</taxon>
        <taxon>Micrococcales</taxon>
        <taxon>Cellulomonadaceae</taxon>
        <taxon>Cellulomonas</taxon>
    </lineage>
</organism>
<comment type="caution">
    <text evidence="3">The sequence shown here is derived from an EMBL/GenBank/DDBJ whole genome shotgun (WGS) entry which is preliminary data.</text>
</comment>
<keyword evidence="3" id="KW-0449">Lipoprotein</keyword>
<dbReference type="AlphaFoldDB" id="A0A919NZ02"/>
<accession>A0A919NZ02</accession>
<protein>
    <submittedName>
        <fullName evidence="3">Lipoprotein LpqB</fullName>
    </submittedName>
</protein>
<reference evidence="3" key="1">
    <citation type="submission" date="2021-01" db="EMBL/GenBank/DDBJ databases">
        <title>Whole genome shotgun sequence of Cellulomonas chitinilytica NBRC 110799.</title>
        <authorList>
            <person name="Komaki H."/>
            <person name="Tamura T."/>
        </authorList>
    </citation>
    <scope>NUCLEOTIDE SEQUENCE</scope>
    <source>
        <strain evidence="3">NBRC 110799</strain>
    </source>
</reference>
<keyword evidence="4" id="KW-1185">Reference proteome</keyword>
<evidence type="ECO:0000313" key="3">
    <source>
        <dbReference type="EMBL" id="GIG20142.1"/>
    </source>
</evidence>
<feature type="signal peptide" evidence="1">
    <location>
        <begin position="1"/>
        <end position="22"/>
    </location>
</feature>
<dbReference type="Pfam" id="PF25976">
    <property type="entry name" value="LpqB_N"/>
    <property type="match status" value="1"/>
</dbReference>
<name>A0A919NZ02_9CELL</name>
<dbReference type="InterPro" id="IPR059026">
    <property type="entry name" value="LpqB_N"/>
</dbReference>
<proteinExistence type="predicted"/>
<feature type="domain" description="GerMN" evidence="2">
    <location>
        <begin position="202"/>
        <end position="294"/>
    </location>
</feature>
<dbReference type="InterPro" id="IPR019606">
    <property type="entry name" value="GerMN"/>
</dbReference>
<dbReference type="RefSeq" id="WP_203749030.1">
    <property type="nucleotide sequence ID" value="NZ_BONK01000002.1"/>
</dbReference>
<dbReference type="PROSITE" id="PS51257">
    <property type="entry name" value="PROKAR_LIPOPROTEIN"/>
    <property type="match status" value="1"/>
</dbReference>
<evidence type="ECO:0000256" key="1">
    <source>
        <dbReference type="SAM" id="SignalP"/>
    </source>
</evidence>